<comment type="caution">
    <text evidence="2">The sequence shown here is derived from an EMBL/GenBank/DDBJ whole genome shotgun (WGS) entry which is preliminary data.</text>
</comment>
<organism evidence="2 3">
    <name type="scientific">Burkholderia cepacia</name>
    <name type="common">Pseudomonas cepacia</name>
    <dbReference type="NCBI Taxonomy" id="292"/>
    <lineage>
        <taxon>Bacteria</taxon>
        <taxon>Pseudomonadati</taxon>
        <taxon>Pseudomonadota</taxon>
        <taxon>Betaproteobacteria</taxon>
        <taxon>Burkholderiales</taxon>
        <taxon>Burkholderiaceae</taxon>
        <taxon>Burkholderia</taxon>
        <taxon>Burkholderia cepacia complex</taxon>
    </lineage>
</organism>
<feature type="compositionally biased region" description="Basic residues" evidence="1">
    <location>
        <begin position="94"/>
        <end position="106"/>
    </location>
</feature>
<dbReference type="Proteomes" id="UP000248899">
    <property type="component" value="Unassembled WGS sequence"/>
</dbReference>
<proteinExistence type="predicted"/>
<evidence type="ECO:0000313" key="2">
    <source>
        <dbReference type="EMBL" id="RAQ16544.1"/>
    </source>
</evidence>
<sequence length="125" mass="14338">MGRYGHDCTNRVADGPWQGLFRHAVTLVDQIRSTARRIRSETFGGGTVLMLRHGHRVSKDVDKRADDRDPFEKLPASALRAARAEPVDSIRQAPPRHHLTPHRVRRNRDCPRHPAMLKVVARIWK</sequence>
<evidence type="ECO:0000256" key="1">
    <source>
        <dbReference type="SAM" id="MobiDB-lite"/>
    </source>
</evidence>
<reference evidence="2 3" key="1">
    <citation type="submission" date="2018-06" db="EMBL/GenBank/DDBJ databases">
        <title>Towards the identification of Burkholderia cepacia strain which caused fatal septicemia.</title>
        <authorList>
            <person name="Bui L.A.T."/>
            <person name="Zakharova I.B."/>
            <person name="Shpak I.M."/>
            <person name="Teteryatnikova N."/>
            <person name="Ustinov D.V."/>
            <person name="Kuzyutina Y.A."/>
            <person name="Nguyen H.N."/>
            <person name="Antonov A.S."/>
            <person name="Avdyusheva E.F."/>
            <person name="Victorov D.V."/>
        </authorList>
    </citation>
    <scope>NUCLEOTIDE SEQUENCE [LARGE SCALE GENOMIC DNA]</scope>
    <source>
        <strain evidence="2 3">PT02</strain>
    </source>
</reference>
<dbReference type="Pfam" id="PF08843">
    <property type="entry name" value="AbiEii"/>
    <property type="match status" value="1"/>
</dbReference>
<protein>
    <submittedName>
        <fullName evidence="2">Uncharacterized protein</fullName>
    </submittedName>
</protein>
<dbReference type="EMBL" id="QLUZ01000001">
    <property type="protein sequence ID" value="RAQ16544.1"/>
    <property type="molecule type" value="Genomic_DNA"/>
</dbReference>
<dbReference type="AlphaFoldDB" id="A0AAQ0JMU3"/>
<accession>A0AAQ0JMU3</accession>
<evidence type="ECO:0000313" key="3">
    <source>
        <dbReference type="Proteomes" id="UP000248899"/>
    </source>
</evidence>
<name>A0AAQ0JMU3_BURCE</name>
<dbReference type="InterPro" id="IPR014942">
    <property type="entry name" value="AbiEii"/>
</dbReference>
<gene>
    <name evidence="2" type="ORF">DPR02_02155</name>
</gene>
<feature type="region of interest" description="Disordered" evidence="1">
    <location>
        <begin position="82"/>
        <end position="108"/>
    </location>
</feature>